<evidence type="ECO:0000313" key="6">
    <source>
        <dbReference type="Proteomes" id="UP000298416"/>
    </source>
</evidence>
<organism evidence="5">
    <name type="scientific">Salvia splendens</name>
    <name type="common">Scarlet sage</name>
    <dbReference type="NCBI Taxonomy" id="180675"/>
    <lineage>
        <taxon>Eukaryota</taxon>
        <taxon>Viridiplantae</taxon>
        <taxon>Streptophyta</taxon>
        <taxon>Embryophyta</taxon>
        <taxon>Tracheophyta</taxon>
        <taxon>Spermatophyta</taxon>
        <taxon>Magnoliopsida</taxon>
        <taxon>eudicotyledons</taxon>
        <taxon>Gunneridae</taxon>
        <taxon>Pentapetalae</taxon>
        <taxon>asterids</taxon>
        <taxon>lamiids</taxon>
        <taxon>Lamiales</taxon>
        <taxon>Lamiaceae</taxon>
        <taxon>Nepetoideae</taxon>
        <taxon>Mentheae</taxon>
        <taxon>Salviinae</taxon>
        <taxon>Salvia</taxon>
        <taxon>Salvia subgen. Calosphace</taxon>
        <taxon>core Calosphace</taxon>
    </lineage>
</organism>
<proteinExistence type="predicted"/>
<feature type="coiled-coil region" evidence="2">
    <location>
        <begin position="335"/>
        <end position="383"/>
    </location>
</feature>
<protein>
    <recommendedName>
        <fullName evidence="4">NAB domain-containing protein</fullName>
    </recommendedName>
</protein>
<feature type="coiled-coil region" evidence="2">
    <location>
        <begin position="162"/>
        <end position="230"/>
    </location>
</feature>
<sequence length="647" mass="75973">MRPFENHIDPEKHEQLRRAKIDAENKVKRILKLAKGINSNKEGNLKKEIIHLVEEFHQHYESLYSLYDDLRAEAKSNVRGSRDDSSSSPPSDSEVFYSPLEVIHKNTSGIVHTDDETSDVEDTILKDKLTSSSEIKEMSNFFKDLRVPDEEPRHSKGSEGDVARLKFEIANLSSQSKQWQEESSEAMQLKRRISRLKGQVSQLESMCKDKECLQHEKDELEERLMSETKERSIEVEGLIEQVDCLHQELVSVTTRNVELELELCGNKYVNRSLSRSGEREQIAKSKQESNQSGVETHELLRKISQLQTSLLLNERKLTAQEKKLKQSEDTSSALIKSLNQKVKTQQSKMEALLKEKVGLQMELAMLKKDKQRVMMDLEKEKQEALLIKSKMDRKNTELTKKISDQQKTLLELGDVVTKTRSGYMKSHPNYQMMEHKIEEMAEDFRRQFDDKYRAMSRRIRAAEKQHVENKEWYLKTNEEFKQENKAKQGNIETGLRNVKDVALTASDVLVALDTVVVKFEECNDNMLTKISKTSCEVNCAKEWVRRKNKALVQVKHDLDELLFQLDDKEGEISVFRDRVWKLENKMRQLEKWIREKDEGMIELREEKREAIRQLCVWIDYHRCRTDYYKKMVKRMPEMNQQHRRMVS</sequence>
<dbReference type="GO" id="GO:0005200">
    <property type="term" value="F:structural constituent of cytoskeleton"/>
    <property type="evidence" value="ECO:0007669"/>
    <property type="project" value="TreeGrafter"/>
</dbReference>
<dbReference type="PANTHER" id="PTHR47357:SF4">
    <property type="entry name" value="MYOSIN HEAVY CHAIN-LIKE PROTEIN"/>
    <property type="match status" value="1"/>
</dbReference>
<dbReference type="PANTHER" id="PTHR47357">
    <property type="entry name" value="COP1-INTERACTIVE PROTEIN 1"/>
    <property type="match status" value="1"/>
</dbReference>
<feature type="region of interest" description="Disordered" evidence="3">
    <location>
        <begin position="275"/>
        <end position="296"/>
    </location>
</feature>
<keyword evidence="6" id="KW-1185">Reference proteome</keyword>
<gene>
    <name evidence="5" type="ORF">SASPL_143274</name>
</gene>
<feature type="region of interest" description="Disordered" evidence="3">
    <location>
        <begin position="77"/>
        <end position="96"/>
    </location>
</feature>
<name>A0A8X8WKK4_SALSN</name>
<evidence type="ECO:0000256" key="2">
    <source>
        <dbReference type="SAM" id="Coils"/>
    </source>
</evidence>
<dbReference type="PROSITE" id="PS51774">
    <property type="entry name" value="NAB"/>
    <property type="match status" value="1"/>
</dbReference>
<accession>A0A8X8WKK4</accession>
<reference evidence="5" key="2">
    <citation type="submission" date="2020-08" db="EMBL/GenBank/DDBJ databases">
        <title>Plant Genome Project.</title>
        <authorList>
            <person name="Zhang R.-G."/>
        </authorList>
    </citation>
    <scope>NUCLEOTIDE SEQUENCE</scope>
    <source>
        <strain evidence="5">Huo1</strain>
        <tissue evidence="5">Leaf</tissue>
    </source>
</reference>
<dbReference type="InterPro" id="IPR011684">
    <property type="entry name" value="NAB"/>
</dbReference>
<dbReference type="OrthoDB" id="10255522at2759"/>
<keyword evidence="1 2" id="KW-0175">Coiled coil</keyword>
<dbReference type="Pfam" id="PF07765">
    <property type="entry name" value="KIP1"/>
    <property type="match status" value="1"/>
</dbReference>
<feature type="domain" description="NAB" evidence="4">
    <location>
        <begin position="1"/>
        <end position="74"/>
    </location>
</feature>
<dbReference type="AlphaFoldDB" id="A0A8X8WKK4"/>
<evidence type="ECO:0000256" key="1">
    <source>
        <dbReference type="ARBA" id="ARBA00023054"/>
    </source>
</evidence>
<comment type="caution">
    <text evidence="5">The sequence shown here is derived from an EMBL/GenBank/DDBJ whole genome shotgun (WGS) entry which is preliminary data.</text>
</comment>
<dbReference type="Proteomes" id="UP000298416">
    <property type="component" value="Unassembled WGS sequence"/>
</dbReference>
<dbReference type="EMBL" id="PNBA02000016">
    <property type="protein sequence ID" value="KAG6397110.1"/>
    <property type="molecule type" value="Genomic_DNA"/>
</dbReference>
<reference evidence="5" key="1">
    <citation type="submission" date="2018-01" db="EMBL/GenBank/DDBJ databases">
        <authorList>
            <person name="Mao J.F."/>
        </authorList>
    </citation>
    <scope>NUCLEOTIDE SEQUENCE</scope>
    <source>
        <strain evidence="5">Huo1</strain>
        <tissue evidence="5">Leaf</tissue>
    </source>
</reference>
<evidence type="ECO:0000259" key="4">
    <source>
        <dbReference type="PROSITE" id="PS51774"/>
    </source>
</evidence>
<dbReference type="GO" id="GO:0005856">
    <property type="term" value="C:cytoskeleton"/>
    <property type="evidence" value="ECO:0007669"/>
    <property type="project" value="TreeGrafter"/>
</dbReference>
<feature type="compositionally biased region" description="Basic and acidic residues" evidence="3">
    <location>
        <begin position="276"/>
        <end position="287"/>
    </location>
</feature>
<dbReference type="GO" id="GO:0003779">
    <property type="term" value="F:actin binding"/>
    <property type="evidence" value="ECO:0007669"/>
    <property type="project" value="InterPro"/>
</dbReference>
<evidence type="ECO:0000256" key="3">
    <source>
        <dbReference type="SAM" id="MobiDB-lite"/>
    </source>
</evidence>
<evidence type="ECO:0000313" key="5">
    <source>
        <dbReference type="EMBL" id="KAG6397110.1"/>
    </source>
</evidence>